<reference evidence="1 2" key="1">
    <citation type="submission" date="2013-06" db="EMBL/GenBank/DDBJ databases">
        <authorList>
            <person name="Weinstock G."/>
            <person name="Sodergren E."/>
            <person name="Lobos E.A."/>
            <person name="Fulton L."/>
            <person name="Fulton R."/>
            <person name="Courtney L."/>
            <person name="Fronick C."/>
            <person name="O'Laughlin M."/>
            <person name="Godfrey J."/>
            <person name="Wilson R.M."/>
            <person name="Miner T."/>
            <person name="Farmer C."/>
            <person name="Delehaunty K."/>
            <person name="Cordes M."/>
            <person name="Minx P."/>
            <person name="Tomlinson C."/>
            <person name="Chen J."/>
            <person name="Wollam A."/>
            <person name="Pepin K.H."/>
            <person name="Bhonagiri V."/>
            <person name="Zhang X."/>
            <person name="Warren W."/>
            <person name="Mitreva M."/>
            <person name="Mardis E.R."/>
            <person name="Wilson R.K."/>
        </authorList>
    </citation>
    <scope>NUCLEOTIDE SEQUENCE [LARGE SCALE GENOMIC DNA]</scope>
    <source>
        <strain evidence="1 2">ATCC 14869</strain>
    </source>
</reference>
<dbReference type="HOGENOM" id="CLU_3136946_0_0_9"/>
<protein>
    <submittedName>
        <fullName evidence="1">Uncharacterized protein</fullName>
    </submittedName>
</protein>
<dbReference type="EMBL" id="AWVK01000021">
    <property type="protein sequence ID" value="ERK45035.1"/>
    <property type="molecule type" value="Genomic_DNA"/>
</dbReference>
<organism evidence="1 2">
    <name type="scientific">Levilactobacillus brevis ATCC 14869 = DSM 20054</name>
    <dbReference type="NCBI Taxonomy" id="649758"/>
    <lineage>
        <taxon>Bacteria</taxon>
        <taxon>Bacillati</taxon>
        <taxon>Bacillota</taxon>
        <taxon>Bacilli</taxon>
        <taxon>Lactobacillales</taxon>
        <taxon>Lactobacillaceae</taxon>
        <taxon>Levilactobacillus</taxon>
    </lineage>
</organism>
<sequence>MSFNIHWVLHKIALTIRSFASNQWSQFYKRINSQDKVIFIDFNPLFIYD</sequence>
<evidence type="ECO:0000313" key="2">
    <source>
        <dbReference type="Proteomes" id="UP000016644"/>
    </source>
</evidence>
<evidence type="ECO:0000313" key="1">
    <source>
        <dbReference type="EMBL" id="ERK45035.1"/>
    </source>
</evidence>
<name>U2P3K8_LEVBR</name>
<proteinExistence type="predicted"/>
<dbReference type="Proteomes" id="UP000016644">
    <property type="component" value="Unassembled WGS sequence"/>
</dbReference>
<accession>U2P3K8</accession>
<gene>
    <name evidence="1" type="ORF">HMPREF0495_00508</name>
</gene>
<dbReference type="AlphaFoldDB" id="U2P3K8"/>
<comment type="caution">
    <text evidence="1">The sequence shown here is derived from an EMBL/GenBank/DDBJ whole genome shotgun (WGS) entry which is preliminary data.</text>
</comment>